<feature type="domain" description="HTH marR-type" evidence="1">
    <location>
        <begin position="1"/>
        <end position="142"/>
    </location>
</feature>
<dbReference type="GO" id="GO:0003700">
    <property type="term" value="F:DNA-binding transcription factor activity"/>
    <property type="evidence" value="ECO:0007669"/>
    <property type="project" value="InterPro"/>
</dbReference>
<evidence type="ECO:0000313" key="2">
    <source>
        <dbReference type="EMBL" id="MBN8743853.1"/>
    </source>
</evidence>
<dbReference type="InterPro" id="IPR000835">
    <property type="entry name" value="HTH_MarR-typ"/>
</dbReference>
<accession>A0A8I1MUT5</accession>
<dbReference type="EMBL" id="JAFKMR010000013">
    <property type="protein sequence ID" value="MBN8743853.1"/>
    <property type="molecule type" value="Genomic_DNA"/>
</dbReference>
<dbReference type="Pfam" id="PF01047">
    <property type="entry name" value="MarR"/>
    <property type="match status" value="1"/>
</dbReference>
<reference evidence="2" key="1">
    <citation type="submission" date="2021-02" db="EMBL/GenBank/DDBJ databases">
        <title>Thiocyanate and organic carbon inputs drive convergent selection for specific autotrophic Afipia and Thiobacillus strains within complex microbiomes.</title>
        <authorList>
            <person name="Huddy R.J."/>
            <person name="Sachdeva R."/>
            <person name="Kadzinga F."/>
            <person name="Kantor R.S."/>
            <person name="Harrison S.T.L."/>
            <person name="Banfield J.F."/>
        </authorList>
    </citation>
    <scope>NUCLEOTIDE SEQUENCE</scope>
    <source>
        <strain evidence="2">SCN18_13_7_16_R3_B_64_19</strain>
    </source>
</reference>
<dbReference type="InterPro" id="IPR036388">
    <property type="entry name" value="WH-like_DNA-bd_sf"/>
</dbReference>
<dbReference type="SMART" id="SM00347">
    <property type="entry name" value="HTH_MARR"/>
    <property type="match status" value="1"/>
</dbReference>
<dbReference type="Gene3D" id="1.10.10.10">
    <property type="entry name" value="Winged helix-like DNA-binding domain superfamily/Winged helix DNA-binding domain"/>
    <property type="match status" value="1"/>
</dbReference>
<sequence length="187" mass="20247">MQLTGSMNKRERNQALQANKLGAMWAVLDRAISGALEDYSPSSAAILLWLSYWPPMSVSELGKVLSLSQPACSRAIDRLAASGFVRKSHSGSRETLVEILAAGRVEAMRLQTQRLSTLSAMLSTLAKSEQAEFTNLLDKLLAGAVENRADARHICRFCDHGVCDGPLCPVGCRATQIEQSAQGEERG</sequence>
<dbReference type="GO" id="GO:0006950">
    <property type="term" value="P:response to stress"/>
    <property type="evidence" value="ECO:0007669"/>
    <property type="project" value="TreeGrafter"/>
</dbReference>
<dbReference type="SUPFAM" id="SSF46785">
    <property type="entry name" value="Winged helix' DNA-binding domain"/>
    <property type="match status" value="1"/>
</dbReference>
<dbReference type="AlphaFoldDB" id="A0A8I1MUT5"/>
<comment type="caution">
    <text evidence="2">The sequence shown here is derived from an EMBL/GenBank/DDBJ whole genome shotgun (WGS) entry which is preliminary data.</text>
</comment>
<dbReference type="PANTHER" id="PTHR33164">
    <property type="entry name" value="TRANSCRIPTIONAL REGULATOR, MARR FAMILY"/>
    <property type="match status" value="1"/>
</dbReference>
<gene>
    <name evidence="2" type="ORF">J0I24_06055</name>
</gene>
<protein>
    <submittedName>
        <fullName evidence="2">MarR family transcriptional regulator</fullName>
    </submittedName>
</protein>
<dbReference type="InterPro" id="IPR039422">
    <property type="entry name" value="MarR/SlyA-like"/>
</dbReference>
<dbReference type="InterPro" id="IPR036390">
    <property type="entry name" value="WH_DNA-bd_sf"/>
</dbReference>
<evidence type="ECO:0000259" key="1">
    <source>
        <dbReference type="PROSITE" id="PS50995"/>
    </source>
</evidence>
<dbReference type="RefSeq" id="WP_172981003.1">
    <property type="nucleotide sequence ID" value="NZ_JAFKMR010000013.1"/>
</dbReference>
<proteinExistence type="predicted"/>
<organism evidence="2 3">
    <name type="scientific">Thiomonas arsenitoxydans (strain DSM 22701 / CIP 110005 / 3As)</name>
    <dbReference type="NCBI Taxonomy" id="426114"/>
    <lineage>
        <taxon>Bacteria</taxon>
        <taxon>Pseudomonadati</taxon>
        <taxon>Pseudomonadota</taxon>
        <taxon>Betaproteobacteria</taxon>
        <taxon>Burkholderiales</taxon>
        <taxon>Thiomonas</taxon>
    </lineage>
</organism>
<dbReference type="Proteomes" id="UP000664800">
    <property type="component" value="Unassembled WGS sequence"/>
</dbReference>
<dbReference type="PROSITE" id="PS50995">
    <property type="entry name" value="HTH_MARR_2"/>
    <property type="match status" value="1"/>
</dbReference>
<evidence type="ECO:0000313" key="3">
    <source>
        <dbReference type="Proteomes" id="UP000664800"/>
    </source>
</evidence>
<dbReference type="PRINTS" id="PR00598">
    <property type="entry name" value="HTHMARR"/>
</dbReference>
<name>A0A8I1MUT5_THIA3</name>
<dbReference type="PANTHER" id="PTHR33164:SF43">
    <property type="entry name" value="HTH-TYPE TRANSCRIPTIONAL REPRESSOR YETL"/>
    <property type="match status" value="1"/>
</dbReference>